<accession>A0AA88I7R6</accession>
<feature type="non-terminal residue" evidence="1">
    <location>
        <position position="1"/>
    </location>
</feature>
<protein>
    <submittedName>
        <fullName evidence="1">Uncharacterized protein</fullName>
    </submittedName>
</protein>
<dbReference type="EMBL" id="JAVRJZ010000011">
    <property type="protein sequence ID" value="KAK2716902.1"/>
    <property type="molecule type" value="Genomic_DNA"/>
</dbReference>
<dbReference type="AlphaFoldDB" id="A0AA88I7R6"/>
<organism evidence="1 2">
    <name type="scientific">Artemia franciscana</name>
    <name type="common">Brine shrimp</name>
    <name type="synonym">Artemia sanfranciscana</name>
    <dbReference type="NCBI Taxonomy" id="6661"/>
    <lineage>
        <taxon>Eukaryota</taxon>
        <taxon>Metazoa</taxon>
        <taxon>Ecdysozoa</taxon>
        <taxon>Arthropoda</taxon>
        <taxon>Crustacea</taxon>
        <taxon>Branchiopoda</taxon>
        <taxon>Anostraca</taxon>
        <taxon>Artemiidae</taxon>
        <taxon>Artemia</taxon>
    </lineage>
</organism>
<proteinExistence type="predicted"/>
<sequence>MEEPVQHDHLMVVEDCAATSEFFIDSIDSAAESSIIATIRLVEQNTRVNFKINTGTEVNML</sequence>
<dbReference type="Proteomes" id="UP001187531">
    <property type="component" value="Unassembled WGS sequence"/>
</dbReference>
<comment type="caution">
    <text evidence="1">The sequence shown here is derived from an EMBL/GenBank/DDBJ whole genome shotgun (WGS) entry which is preliminary data.</text>
</comment>
<name>A0AA88I7R6_ARTSF</name>
<keyword evidence="2" id="KW-1185">Reference proteome</keyword>
<gene>
    <name evidence="1" type="ORF">QYM36_007147</name>
</gene>
<evidence type="ECO:0000313" key="2">
    <source>
        <dbReference type="Proteomes" id="UP001187531"/>
    </source>
</evidence>
<reference evidence="1" key="1">
    <citation type="submission" date="2023-07" db="EMBL/GenBank/DDBJ databases">
        <title>Chromosome-level genome assembly of Artemia franciscana.</title>
        <authorList>
            <person name="Jo E."/>
        </authorList>
    </citation>
    <scope>NUCLEOTIDE SEQUENCE</scope>
    <source>
        <tissue evidence="1">Whole body</tissue>
    </source>
</reference>
<evidence type="ECO:0000313" key="1">
    <source>
        <dbReference type="EMBL" id="KAK2716902.1"/>
    </source>
</evidence>